<reference evidence="1 2" key="1">
    <citation type="submission" date="2005-09" db="EMBL/GenBank/DDBJ databases">
        <authorList>
            <person name="Mural R.J."/>
            <person name="Li P.W."/>
            <person name="Adams M.D."/>
            <person name="Amanatides P.G."/>
            <person name="Baden-Tillson H."/>
            <person name="Barnstead M."/>
            <person name="Chin S.H."/>
            <person name="Dew I."/>
            <person name="Evans C.A."/>
            <person name="Ferriera S."/>
            <person name="Flanigan M."/>
            <person name="Fosler C."/>
            <person name="Glodek A."/>
            <person name="Gu Z."/>
            <person name="Holt R.A."/>
            <person name="Jennings D."/>
            <person name="Kraft C.L."/>
            <person name="Lu F."/>
            <person name="Nguyen T."/>
            <person name="Nusskern D.R."/>
            <person name="Pfannkoch C.M."/>
            <person name="Sitter C."/>
            <person name="Sutton G.G."/>
            <person name="Venter J.C."/>
            <person name="Wang Z."/>
            <person name="Woodage T."/>
            <person name="Zheng X.H."/>
            <person name="Zhong F."/>
        </authorList>
    </citation>
    <scope>NUCLEOTIDE SEQUENCE [LARGE SCALE GENOMIC DNA]</scope>
    <source>
        <strain>BN</strain>
        <strain evidence="2">Sprague-Dawley</strain>
    </source>
</reference>
<dbReference type="EMBL" id="CH474021">
    <property type="protein sequence ID" value="EDL75203.1"/>
    <property type="molecule type" value="Genomic_DNA"/>
</dbReference>
<sequence>MDDPHWRPRSQVCLSLAGRRFAAALGNQALSRQNPHWLCRC</sequence>
<gene>
    <name evidence="1" type="ORF">rCG_20520</name>
</gene>
<name>A6K5J7_RAT</name>
<organism evidence="1 2">
    <name type="scientific">Rattus norvegicus</name>
    <name type="common">Rat</name>
    <dbReference type="NCBI Taxonomy" id="10116"/>
    <lineage>
        <taxon>Eukaryota</taxon>
        <taxon>Metazoa</taxon>
        <taxon>Chordata</taxon>
        <taxon>Craniata</taxon>
        <taxon>Vertebrata</taxon>
        <taxon>Euteleostomi</taxon>
        <taxon>Mammalia</taxon>
        <taxon>Eutheria</taxon>
        <taxon>Euarchontoglires</taxon>
        <taxon>Glires</taxon>
        <taxon>Rodentia</taxon>
        <taxon>Myomorpha</taxon>
        <taxon>Muroidea</taxon>
        <taxon>Muridae</taxon>
        <taxon>Murinae</taxon>
        <taxon>Rattus</taxon>
    </lineage>
</organism>
<dbReference type="AlphaFoldDB" id="A6K5J7"/>
<protein>
    <submittedName>
        <fullName evidence="1">RCG20520</fullName>
    </submittedName>
</protein>
<proteinExistence type="predicted"/>
<evidence type="ECO:0000313" key="1">
    <source>
        <dbReference type="EMBL" id="EDL75203.1"/>
    </source>
</evidence>
<dbReference type="Proteomes" id="UP000234681">
    <property type="component" value="Chromosome 18"/>
</dbReference>
<accession>A6K5J7</accession>
<evidence type="ECO:0000313" key="2">
    <source>
        <dbReference type="Proteomes" id="UP000234681"/>
    </source>
</evidence>